<evidence type="ECO:0000313" key="3">
    <source>
        <dbReference type="EMBL" id="CAB4939398.1"/>
    </source>
</evidence>
<dbReference type="Pfam" id="PF01078">
    <property type="entry name" value="Mg_chelatase"/>
    <property type="match status" value="1"/>
</dbReference>
<dbReference type="InterPro" id="IPR014721">
    <property type="entry name" value="Ribsml_uS5_D2-typ_fold_subgr"/>
</dbReference>
<name>A0A6J7J7R1_9ZZZZ</name>
<gene>
    <name evidence="3" type="ORF">UFOPK3674_01716</name>
</gene>
<dbReference type="InterPro" id="IPR000523">
    <property type="entry name" value="Mg_chelatse_chII-like_cat_dom"/>
</dbReference>
<dbReference type="Pfam" id="PF13541">
    <property type="entry name" value="ChlI"/>
    <property type="match status" value="1"/>
</dbReference>
<dbReference type="EMBL" id="CAFBMX010000009">
    <property type="protein sequence ID" value="CAB4939398.1"/>
    <property type="molecule type" value="Genomic_DNA"/>
</dbReference>
<dbReference type="NCBIfam" id="TIGR00368">
    <property type="entry name" value="YifB family Mg chelatase-like AAA ATPase"/>
    <property type="match status" value="1"/>
</dbReference>
<dbReference type="InterPro" id="IPR025158">
    <property type="entry name" value="Mg_chelat-rel_C"/>
</dbReference>
<dbReference type="InterPro" id="IPR003593">
    <property type="entry name" value="AAA+_ATPase"/>
</dbReference>
<proteinExistence type="inferred from homology"/>
<dbReference type="InterPro" id="IPR027417">
    <property type="entry name" value="P-loop_NTPase"/>
</dbReference>
<reference evidence="3" key="1">
    <citation type="submission" date="2020-05" db="EMBL/GenBank/DDBJ databases">
        <authorList>
            <person name="Chiriac C."/>
            <person name="Salcher M."/>
            <person name="Ghai R."/>
            <person name="Kavagutti S V."/>
        </authorList>
    </citation>
    <scope>NUCLEOTIDE SEQUENCE</scope>
</reference>
<dbReference type="SMART" id="SM00382">
    <property type="entry name" value="AAA"/>
    <property type="match status" value="1"/>
</dbReference>
<dbReference type="Pfam" id="PF13335">
    <property type="entry name" value="Mg_chelatase_C"/>
    <property type="match status" value="1"/>
</dbReference>
<dbReference type="InterPro" id="IPR020568">
    <property type="entry name" value="Ribosomal_Su5_D2-typ_SF"/>
</dbReference>
<dbReference type="Gene3D" id="3.30.230.10">
    <property type="match status" value="1"/>
</dbReference>
<dbReference type="InterPro" id="IPR045006">
    <property type="entry name" value="CHLI-like"/>
</dbReference>
<dbReference type="Gene3D" id="3.40.50.300">
    <property type="entry name" value="P-loop containing nucleotide triphosphate hydrolases"/>
    <property type="match status" value="1"/>
</dbReference>
<dbReference type="GO" id="GO:0005524">
    <property type="term" value="F:ATP binding"/>
    <property type="evidence" value="ECO:0007669"/>
    <property type="project" value="InterPro"/>
</dbReference>
<comment type="similarity">
    <text evidence="1">Belongs to the Mg-chelatase subunits D/I family. ComM subfamily.</text>
</comment>
<dbReference type="SUPFAM" id="SSF54211">
    <property type="entry name" value="Ribosomal protein S5 domain 2-like"/>
    <property type="match status" value="1"/>
</dbReference>
<sequence>MLARVTTFAIDGLEPRAVTVEADIRSGLPAFTIVGLADRAVSEARERVRAALLNSGFEFPLRRVTVNLAPASLRKAGPGFDLAIACAVLAASGQISPEPLAGHGVFGELSLGGEIRPCRGVLAAAEGARQAGLTAVLVARERMGEAGLVPGIAVAGIDRLARLPAVLAGERLTPPSAPDVAPDAPATAADLLDLADVRGQALAIEALAVAAAGGHSLLLEGPPGTGKTMLARRLPSILPPLEPQEALEVTRIASIAGLHEGHGLATRRPFRAPHHTISAAGLIGGGPVPAPGEATLAHRGVLFLDELSEFDRRALESLRQPLEDGHVTVVRANRSARFPARFALIAATNPCPCGRAASSCRCGEAELARHRRRLSGPLMDRIDLHASVGRPLLDDLVGSATTSSAEVRDRVVAARERQRARGRQANAELRGAALERALQLTSAAERLFARAYDADGLSARGRDRALRVARTVADLDGSDRVDREHVAAALAHRRRDAEALA</sequence>
<dbReference type="InterPro" id="IPR004482">
    <property type="entry name" value="Mg_chelat-rel"/>
</dbReference>
<evidence type="ECO:0000259" key="2">
    <source>
        <dbReference type="SMART" id="SM00382"/>
    </source>
</evidence>
<dbReference type="PANTHER" id="PTHR32039">
    <property type="entry name" value="MAGNESIUM-CHELATASE SUBUNIT CHLI"/>
    <property type="match status" value="1"/>
</dbReference>
<protein>
    <submittedName>
        <fullName evidence="3">Unannotated protein</fullName>
    </submittedName>
</protein>
<accession>A0A6J7J7R1</accession>
<evidence type="ECO:0000256" key="1">
    <source>
        <dbReference type="ARBA" id="ARBA00006354"/>
    </source>
</evidence>
<dbReference type="AlphaFoldDB" id="A0A6J7J7R1"/>
<organism evidence="3">
    <name type="scientific">freshwater metagenome</name>
    <dbReference type="NCBI Taxonomy" id="449393"/>
    <lineage>
        <taxon>unclassified sequences</taxon>
        <taxon>metagenomes</taxon>
        <taxon>ecological metagenomes</taxon>
    </lineage>
</organism>
<feature type="domain" description="AAA+ ATPase" evidence="2">
    <location>
        <begin position="213"/>
        <end position="392"/>
    </location>
</feature>
<dbReference type="PANTHER" id="PTHR32039:SF7">
    <property type="entry name" value="COMPETENCE PROTEIN COMM"/>
    <property type="match status" value="1"/>
</dbReference>
<dbReference type="SUPFAM" id="SSF52540">
    <property type="entry name" value="P-loop containing nucleoside triphosphate hydrolases"/>
    <property type="match status" value="1"/>
</dbReference>